<comment type="caution">
    <text evidence="3">The sequence shown here is derived from an EMBL/GenBank/DDBJ whole genome shotgun (WGS) entry which is preliminary data.</text>
</comment>
<feature type="transmembrane region" description="Helical" evidence="1">
    <location>
        <begin position="225"/>
        <end position="246"/>
    </location>
</feature>
<dbReference type="AlphaFoldDB" id="A0A8I0V9N1"/>
<keyword evidence="4" id="KW-1185">Reference proteome</keyword>
<dbReference type="EMBL" id="JADKRP010000001">
    <property type="protein sequence ID" value="MBF4631548.1"/>
    <property type="molecule type" value="Genomic_DNA"/>
</dbReference>
<proteinExistence type="predicted"/>
<organism evidence="3 4">
    <name type="scientific">Clavibacter phaseoli</name>
    <dbReference type="NCBI Taxonomy" id="1734031"/>
    <lineage>
        <taxon>Bacteria</taxon>
        <taxon>Bacillati</taxon>
        <taxon>Actinomycetota</taxon>
        <taxon>Actinomycetes</taxon>
        <taxon>Micrococcales</taxon>
        <taxon>Microbacteriaceae</taxon>
        <taxon>Clavibacter</taxon>
    </lineage>
</organism>
<protein>
    <submittedName>
        <fullName evidence="3">CPBP family intramembrane metalloprotease</fullName>
    </submittedName>
</protein>
<keyword evidence="3" id="KW-0645">Protease</keyword>
<keyword evidence="1" id="KW-1133">Transmembrane helix</keyword>
<evidence type="ECO:0000313" key="3">
    <source>
        <dbReference type="EMBL" id="MBF4631548.1"/>
    </source>
</evidence>
<name>A0A8I0V9N1_9MICO</name>
<feature type="transmembrane region" description="Helical" evidence="1">
    <location>
        <begin position="91"/>
        <end position="109"/>
    </location>
</feature>
<keyword evidence="1" id="KW-0472">Membrane</keyword>
<evidence type="ECO:0000313" key="4">
    <source>
        <dbReference type="Proteomes" id="UP000634579"/>
    </source>
</evidence>
<feature type="transmembrane region" description="Helical" evidence="1">
    <location>
        <begin position="180"/>
        <end position="213"/>
    </location>
</feature>
<dbReference type="Pfam" id="PF02517">
    <property type="entry name" value="Rce1-like"/>
    <property type="match status" value="1"/>
</dbReference>
<feature type="domain" description="CAAX prenyl protease 2/Lysostaphin resistance protein A-like" evidence="2">
    <location>
        <begin position="120"/>
        <end position="215"/>
    </location>
</feature>
<feature type="transmembrane region" description="Helical" evidence="1">
    <location>
        <begin position="144"/>
        <end position="168"/>
    </location>
</feature>
<keyword evidence="1" id="KW-0812">Transmembrane</keyword>
<feature type="transmembrane region" description="Helical" evidence="1">
    <location>
        <begin position="115"/>
        <end position="132"/>
    </location>
</feature>
<dbReference type="GO" id="GO:0006508">
    <property type="term" value="P:proteolysis"/>
    <property type="evidence" value="ECO:0007669"/>
    <property type="project" value="UniProtKB-KW"/>
</dbReference>
<evidence type="ECO:0000259" key="2">
    <source>
        <dbReference type="Pfam" id="PF02517"/>
    </source>
</evidence>
<dbReference type="InterPro" id="IPR003675">
    <property type="entry name" value="Rce1/LyrA-like_dom"/>
</dbReference>
<dbReference type="GO" id="GO:0080120">
    <property type="term" value="P:CAAX-box protein maturation"/>
    <property type="evidence" value="ECO:0007669"/>
    <property type="project" value="UniProtKB-ARBA"/>
</dbReference>
<feature type="transmembrane region" description="Helical" evidence="1">
    <location>
        <begin position="55"/>
        <end position="79"/>
    </location>
</feature>
<dbReference type="GO" id="GO:0004175">
    <property type="term" value="F:endopeptidase activity"/>
    <property type="evidence" value="ECO:0007669"/>
    <property type="project" value="UniProtKB-ARBA"/>
</dbReference>
<reference evidence="3 4" key="1">
    <citation type="submission" date="2020-10" db="EMBL/GenBank/DDBJ databases">
        <title>Draft genome sequences of plant-associated actinobacteria.</title>
        <authorList>
            <person name="Tarlachkov S.V."/>
            <person name="Starodumova I.P."/>
            <person name="Dorofeeva L.V."/>
            <person name="Prisyazhnaya N.V."/>
            <person name="Roubtsova T.V."/>
            <person name="Chizhov V.N."/>
            <person name="Nadler S.A."/>
            <person name="Subbotin S.A."/>
            <person name="Evtushenko L.I."/>
        </authorList>
    </citation>
    <scope>NUCLEOTIDE SEQUENCE [LARGE SCALE GENOMIC DNA]</scope>
    <source>
        <strain evidence="3 4">VKM Ac-2886</strain>
    </source>
</reference>
<evidence type="ECO:0000256" key="1">
    <source>
        <dbReference type="SAM" id="Phobius"/>
    </source>
</evidence>
<keyword evidence="3" id="KW-0482">Metalloprotease</keyword>
<accession>A0A8I0V9N1</accession>
<sequence>MPMSTVPEPAAPPALSARAIRRRGLSAVGLALVPVVFTAAASATAQLTGADAVRTALLIAAGAGVSSVVGLLVMAASPVRVRDHGLRLPRRMPAIGTATIVITVAVAVGTQGVGVAPPLAAASALLAVAVAVDEEIWFRGIVLAVLRAIGVRTAVIGNATLFGILHLAQLASGQDGAASALQVAFAALFGLVAAELAVVTGSILPAVAWHAAWDLANSVGDAGSPMALAGIGVACAVMATAAVALWRPAVGGPPGSPART</sequence>
<keyword evidence="3" id="KW-0378">Hydrolase</keyword>
<dbReference type="GO" id="GO:0008237">
    <property type="term" value="F:metallopeptidase activity"/>
    <property type="evidence" value="ECO:0007669"/>
    <property type="project" value="UniProtKB-KW"/>
</dbReference>
<gene>
    <name evidence="3" type="ORF">ITJ42_10020</name>
</gene>
<dbReference type="Proteomes" id="UP000634579">
    <property type="component" value="Unassembled WGS sequence"/>
</dbReference>
<dbReference type="RefSeq" id="WP_194675297.1">
    <property type="nucleotide sequence ID" value="NZ_JADKRP010000001.1"/>
</dbReference>